<feature type="binding site" evidence="8">
    <location>
        <position position="673"/>
    </location>
    <ligand>
        <name>Ca(2+)</name>
        <dbReference type="ChEBI" id="CHEBI:29108"/>
    </ligand>
</feature>
<keyword evidence="10" id="KW-0732">Signal</keyword>
<dbReference type="GO" id="GO:0046872">
    <property type="term" value="F:metal ion binding"/>
    <property type="evidence" value="ECO:0007669"/>
    <property type="project" value="UniProtKB-UniRule"/>
</dbReference>
<dbReference type="InterPro" id="IPR036852">
    <property type="entry name" value="Peptidase_S8/S53_dom_sf"/>
</dbReference>
<comment type="subcellular location">
    <subcellularLocation>
        <location evidence="1">Secreted</location>
        <location evidence="1">Extracellular space</location>
    </subcellularLocation>
</comment>
<dbReference type="CDD" id="cd11377">
    <property type="entry name" value="Pro-peptidase_S53"/>
    <property type="match status" value="1"/>
</dbReference>
<keyword evidence="7" id="KW-0865">Zymogen</keyword>
<dbReference type="Proteomes" id="UP000799324">
    <property type="component" value="Unassembled WGS sequence"/>
</dbReference>
<dbReference type="EMBL" id="MU004452">
    <property type="protein sequence ID" value="KAF2650518.1"/>
    <property type="molecule type" value="Genomic_DNA"/>
</dbReference>
<dbReference type="InterPro" id="IPR050819">
    <property type="entry name" value="Tripeptidyl-peptidase_I"/>
</dbReference>
<evidence type="ECO:0000256" key="4">
    <source>
        <dbReference type="ARBA" id="ARBA00022801"/>
    </source>
</evidence>
<gene>
    <name evidence="12" type="ORF">K491DRAFT_731283</name>
</gene>
<evidence type="ECO:0000256" key="9">
    <source>
        <dbReference type="SAM" id="MobiDB-lite"/>
    </source>
</evidence>
<keyword evidence="6 8" id="KW-0106">Calcium</keyword>
<dbReference type="GO" id="GO:0004252">
    <property type="term" value="F:serine-type endopeptidase activity"/>
    <property type="evidence" value="ECO:0007669"/>
    <property type="project" value="UniProtKB-UniRule"/>
</dbReference>
<dbReference type="SUPFAM" id="SSF52743">
    <property type="entry name" value="Subtilisin-like"/>
    <property type="match status" value="1"/>
</dbReference>
<feature type="active site" description="Charge relay system" evidence="8">
    <location>
        <position position="334"/>
    </location>
</feature>
<evidence type="ECO:0000256" key="8">
    <source>
        <dbReference type="PROSITE-ProRule" id="PRU01032"/>
    </source>
</evidence>
<evidence type="ECO:0000256" key="2">
    <source>
        <dbReference type="ARBA" id="ARBA00022670"/>
    </source>
</evidence>
<reference evidence="12" key="1">
    <citation type="journal article" date="2020" name="Stud. Mycol.">
        <title>101 Dothideomycetes genomes: a test case for predicting lifestyles and emergence of pathogens.</title>
        <authorList>
            <person name="Haridas S."/>
            <person name="Albert R."/>
            <person name="Binder M."/>
            <person name="Bloem J."/>
            <person name="Labutti K."/>
            <person name="Salamov A."/>
            <person name="Andreopoulos B."/>
            <person name="Baker S."/>
            <person name="Barry K."/>
            <person name="Bills G."/>
            <person name="Bluhm B."/>
            <person name="Cannon C."/>
            <person name="Castanera R."/>
            <person name="Culley D."/>
            <person name="Daum C."/>
            <person name="Ezra D."/>
            <person name="Gonzalez J."/>
            <person name="Henrissat B."/>
            <person name="Kuo A."/>
            <person name="Liang C."/>
            <person name="Lipzen A."/>
            <person name="Lutzoni F."/>
            <person name="Magnuson J."/>
            <person name="Mondo S."/>
            <person name="Nolan M."/>
            <person name="Ohm R."/>
            <person name="Pangilinan J."/>
            <person name="Park H.-J."/>
            <person name="Ramirez L."/>
            <person name="Alfaro M."/>
            <person name="Sun H."/>
            <person name="Tritt A."/>
            <person name="Yoshinaga Y."/>
            <person name="Zwiers L.-H."/>
            <person name="Turgeon B."/>
            <person name="Goodwin S."/>
            <person name="Spatafora J."/>
            <person name="Crous P."/>
            <person name="Grigoriev I."/>
        </authorList>
    </citation>
    <scope>NUCLEOTIDE SEQUENCE</scope>
    <source>
        <strain evidence="12">CBS 122681</strain>
    </source>
</reference>
<dbReference type="PANTHER" id="PTHR14218">
    <property type="entry name" value="PROTEASE S8 TRIPEPTIDYL PEPTIDASE I CLN2"/>
    <property type="match status" value="1"/>
</dbReference>
<dbReference type="InterPro" id="IPR030400">
    <property type="entry name" value="Sedolisin_dom"/>
</dbReference>
<dbReference type="PANTHER" id="PTHR14218:SF19">
    <property type="entry name" value="SERINE PROTEASE AORO, PUTATIVE (AFU_ORTHOLOGUE AFUA_6G10250)-RELATED"/>
    <property type="match status" value="1"/>
</dbReference>
<dbReference type="GO" id="GO:0006508">
    <property type="term" value="P:proteolysis"/>
    <property type="evidence" value="ECO:0007669"/>
    <property type="project" value="UniProtKB-KW"/>
</dbReference>
<feature type="signal peptide" evidence="10">
    <location>
        <begin position="1"/>
        <end position="20"/>
    </location>
</feature>
<feature type="binding site" evidence="8">
    <location>
        <position position="654"/>
    </location>
    <ligand>
        <name>Ca(2+)</name>
        <dbReference type="ChEBI" id="CHEBI:29108"/>
    </ligand>
</feature>
<dbReference type="InterPro" id="IPR015366">
    <property type="entry name" value="S53_propep"/>
</dbReference>
<evidence type="ECO:0000256" key="10">
    <source>
        <dbReference type="SAM" id="SignalP"/>
    </source>
</evidence>
<keyword evidence="2 8" id="KW-0645">Protease</keyword>
<keyword evidence="4 8" id="KW-0378">Hydrolase</keyword>
<evidence type="ECO:0000256" key="5">
    <source>
        <dbReference type="ARBA" id="ARBA00022825"/>
    </source>
</evidence>
<sequence length="681" mass="74428">MLFHCLAVLATAALLLGVVATPVGDSNEISPTTKKRSIPSTHGLHERQEVHWLGRWTKRSKVDGRSLLPMRIGLVQQNLEAGALRLSEISDPNSPEYGKHMSAEEVIEMFSPSNKSAQAVKEWLISAGFAPADVSLSVNKQWIQFDAPAEVVEDLLFTKYFEYEHLSSGSKTIAVEEYHLPQELREHIDYVTPGVRLRSNPGTPRDAKRRRDNTAVEKRRIRPTKLDTDLSADAQVTWNTPPPMNSSVCDLYVTTSCIQAQYSIPNNTLAAPGNELGLFEGLNDHYSRKAFDTFFSTLHPEIPNGTYPEERLIDGAVGAVEDIPGFNVSDDGGESELDFEAAWPLIWPQKMVLFQTDDQYYEVNQSSAGSPYYGFWNTFFDAIDGSYCTYSAYNETGDCTDPDCLDPVYPDPSPGGYKGGHQCGVYKPTNVISISFSGGEGDLPASYLKRQCNEIMKLSLQGVTVVESSGDYGVASYPGDFGMESGCAGPEGKVFYPSADVTCPYVLAVGSTKFNHVNGSNDSTVYWESSKGDSGGGFSNYFDAPDWQKDAISDYFDEVSLNFTGYENPGTNFSDVGEGVYRIGGRGYPDVSAIGVRYMSFTEGRWAREGGTSLSAPIWAAVITLINERRLAASKSTVGFIHPVLYAHPEIFQDITEGSNPGCNSSGFLAAKGWDPSSGLG</sequence>
<dbReference type="OrthoDB" id="409122at2759"/>
<feature type="binding site" evidence="8">
    <location>
        <position position="655"/>
    </location>
    <ligand>
        <name>Ca(2+)</name>
        <dbReference type="ChEBI" id="CHEBI:29108"/>
    </ligand>
</feature>
<dbReference type="CDD" id="cd04056">
    <property type="entry name" value="Peptidases_S53"/>
    <property type="match status" value="1"/>
</dbReference>
<evidence type="ECO:0000256" key="6">
    <source>
        <dbReference type="ARBA" id="ARBA00022837"/>
    </source>
</evidence>
<dbReference type="SUPFAM" id="SSF54897">
    <property type="entry name" value="Protease propeptides/inhibitors"/>
    <property type="match status" value="1"/>
</dbReference>
<evidence type="ECO:0000313" key="13">
    <source>
        <dbReference type="Proteomes" id="UP000799324"/>
    </source>
</evidence>
<dbReference type="Pfam" id="PF09286">
    <property type="entry name" value="Pro-kuma_activ"/>
    <property type="match status" value="1"/>
</dbReference>
<dbReference type="GO" id="GO:0008240">
    <property type="term" value="F:tripeptidyl-peptidase activity"/>
    <property type="evidence" value="ECO:0007669"/>
    <property type="project" value="TreeGrafter"/>
</dbReference>
<dbReference type="PROSITE" id="PS51695">
    <property type="entry name" value="SEDOLISIN"/>
    <property type="match status" value="1"/>
</dbReference>
<evidence type="ECO:0000313" key="12">
    <source>
        <dbReference type="EMBL" id="KAF2650518.1"/>
    </source>
</evidence>
<keyword evidence="3 8" id="KW-0479">Metal-binding</keyword>
<evidence type="ECO:0000256" key="3">
    <source>
        <dbReference type="ARBA" id="ARBA00022723"/>
    </source>
</evidence>
<feature type="binding site" evidence="8">
    <location>
        <position position="675"/>
    </location>
    <ligand>
        <name>Ca(2+)</name>
        <dbReference type="ChEBI" id="CHEBI:29108"/>
    </ligand>
</feature>
<proteinExistence type="predicted"/>
<evidence type="ECO:0000256" key="7">
    <source>
        <dbReference type="ARBA" id="ARBA00023145"/>
    </source>
</evidence>
<feature type="region of interest" description="Disordered" evidence="9">
    <location>
        <begin position="197"/>
        <end position="218"/>
    </location>
</feature>
<evidence type="ECO:0000256" key="1">
    <source>
        <dbReference type="ARBA" id="ARBA00004239"/>
    </source>
</evidence>
<dbReference type="GO" id="GO:0005576">
    <property type="term" value="C:extracellular region"/>
    <property type="evidence" value="ECO:0007669"/>
    <property type="project" value="UniProtKB-SubCell"/>
</dbReference>
<feature type="active site" description="Charge relay system" evidence="8">
    <location>
        <position position="338"/>
    </location>
</feature>
<dbReference type="Gene3D" id="3.40.50.200">
    <property type="entry name" value="Peptidase S8/S53 domain"/>
    <property type="match status" value="1"/>
</dbReference>
<feature type="active site" description="Charge relay system" evidence="8">
    <location>
        <position position="613"/>
    </location>
</feature>
<dbReference type="SMART" id="SM00944">
    <property type="entry name" value="Pro-kuma_activ"/>
    <property type="match status" value="1"/>
</dbReference>
<accession>A0A6A6SVQ2</accession>
<dbReference type="AlphaFoldDB" id="A0A6A6SVQ2"/>
<feature type="domain" description="Peptidase S53" evidence="11">
    <location>
        <begin position="252"/>
        <end position="681"/>
    </location>
</feature>
<evidence type="ECO:0000259" key="11">
    <source>
        <dbReference type="PROSITE" id="PS51695"/>
    </source>
</evidence>
<keyword evidence="13" id="KW-1185">Reference proteome</keyword>
<name>A0A6A6SVQ2_9PLEO</name>
<protein>
    <submittedName>
        <fullName evidence="12">Alkaline serine protease</fullName>
    </submittedName>
</protein>
<organism evidence="12 13">
    <name type="scientific">Lophiostoma macrostomum CBS 122681</name>
    <dbReference type="NCBI Taxonomy" id="1314788"/>
    <lineage>
        <taxon>Eukaryota</taxon>
        <taxon>Fungi</taxon>
        <taxon>Dikarya</taxon>
        <taxon>Ascomycota</taxon>
        <taxon>Pezizomycotina</taxon>
        <taxon>Dothideomycetes</taxon>
        <taxon>Pleosporomycetidae</taxon>
        <taxon>Pleosporales</taxon>
        <taxon>Lophiostomataceae</taxon>
        <taxon>Lophiostoma</taxon>
    </lineage>
</organism>
<keyword evidence="5 8" id="KW-0720">Serine protease</keyword>
<comment type="cofactor">
    <cofactor evidence="8">
        <name>Ca(2+)</name>
        <dbReference type="ChEBI" id="CHEBI:29108"/>
    </cofactor>
    <text evidence="8">Binds 1 Ca(2+) ion per subunit.</text>
</comment>
<feature type="chain" id="PRO_5025439744" evidence="10">
    <location>
        <begin position="21"/>
        <end position="681"/>
    </location>
</feature>